<dbReference type="OrthoDB" id="193257at2"/>
<dbReference type="EMBL" id="FZOB01000014">
    <property type="protein sequence ID" value="SNR89372.1"/>
    <property type="molecule type" value="Genomic_DNA"/>
</dbReference>
<dbReference type="PROSITE" id="PS51257">
    <property type="entry name" value="PROKAR_LIPOPROTEIN"/>
    <property type="match status" value="1"/>
</dbReference>
<dbReference type="PRINTS" id="PR01023">
    <property type="entry name" value="NAFLGMOTY"/>
</dbReference>
<dbReference type="CDD" id="cd07185">
    <property type="entry name" value="OmpA_C-like"/>
    <property type="match status" value="1"/>
</dbReference>
<dbReference type="RefSeq" id="WP_089323602.1">
    <property type="nucleotide sequence ID" value="NZ_FZOB01000014.1"/>
</dbReference>
<dbReference type="AlphaFoldDB" id="A0A239A1U4"/>
<dbReference type="Gene3D" id="3.30.1330.60">
    <property type="entry name" value="OmpA-like domain"/>
    <property type="match status" value="1"/>
</dbReference>
<dbReference type="InterPro" id="IPR006665">
    <property type="entry name" value="OmpA-like"/>
</dbReference>
<sequence length="247" mass="28097">MRIKILPLLFVVSTAVSISGCVKQTETVIPAKPEKYQTEVKKENVAPEKPLEKKQLVKSKKPAEPLTVKVLKNSIHQSPKFKLTDYVLKKEVENFKKETGVEVVPVYPMFPVEIKNRKFVLFEEPDKVRIVVKDSYIFEINRENIKNTKLLDSLAKNFGKYLIVIATYFDNSGSAQFNSYITEKRAEVIRSYLQRLGISSGNILAKGCGDKNPIAPNSSVEGRALNRRVEFYIYPPEAIVDRVCEAR</sequence>
<dbReference type="PANTHER" id="PTHR30329:SF21">
    <property type="entry name" value="LIPOPROTEIN YIAD-RELATED"/>
    <property type="match status" value="1"/>
</dbReference>
<proteinExistence type="predicted"/>
<feature type="domain" description="OmpA-like" evidence="2">
    <location>
        <begin position="125"/>
        <end position="237"/>
    </location>
</feature>
<dbReference type="PANTHER" id="PTHR30329">
    <property type="entry name" value="STATOR ELEMENT OF FLAGELLAR MOTOR COMPLEX"/>
    <property type="match status" value="1"/>
</dbReference>
<evidence type="ECO:0000256" key="1">
    <source>
        <dbReference type="PROSITE-ProRule" id="PRU00473"/>
    </source>
</evidence>
<reference evidence="4" key="1">
    <citation type="submission" date="2017-06" db="EMBL/GenBank/DDBJ databases">
        <authorList>
            <person name="Varghese N."/>
            <person name="Submissions S."/>
        </authorList>
    </citation>
    <scope>NUCLEOTIDE SEQUENCE [LARGE SCALE GENOMIC DNA]</scope>
    <source>
        <strain evidence="4">DSM 15668</strain>
    </source>
</reference>
<dbReference type="GO" id="GO:0016020">
    <property type="term" value="C:membrane"/>
    <property type="evidence" value="ECO:0007669"/>
    <property type="project" value="UniProtKB-UniRule"/>
</dbReference>
<dbReference type="InterPro" id="IPR050330">
    <property type="entry name" value="Bact_OuterMem_StrucFunc"/>
</dbReference>
<evidence type="ECO:0000313" key="4">
    <source>
        <dbReference type="Proteomes" id="UP000198405"/>
    </source>
</evidence>
<evidence type="ECO:0000313" key="3">
    <source>
        <dbReference type="EMBL" id="SNR89372.1"/>
    </source>
</evidence>
<dbReference type="Proteomes" id="UP000198405">
    <property type="component" value="Unassembled WGS sequence"/>
</dbReference>
<evidence type="ECO:0000259" key="2">
    <source>
        <dbReference type="PROSITE" id="PS51123"/>
    </source>
</evidence>
<dbReference type="InterPro" id="IPR036737">
    <property type="entry name" value="OmpA-like_sf"/>
</dbReference>
<dbReference type="Pfam" id="PF00691">
    <property type="entry name" value="OmpA"/>
    <property type="match status" value="1"/>
</dbReference>
<name>A0A239A1U4_9BACT</name>
<organism evidence="3 4">
    <name type="scientific">Desulfurobacterium atlanticum</name>
    <dbReference type="NCBI Taxonomy" id="240169"/>
    <lineage>
        <taxon>Bacteria</taxon>
        <taxon>Pseudomonadati</taxon>
        <taxon>Aquificota</taxon>
        <taxon>Aquificia</taxon>
        <taxon>Desulfurobacteriales</taxon>
        <taxon>Desulfurobacteriaceae</taxon>
        <taxon>Desulfurobacterium</taxon>
    </lineage>
</organism>
<dbReference type="PROSITE" id="PS51123">
    <property type="entry name" value="OMPA_2"/>
    <property type="match status" value="1"/>
</dbReference>
<keyword evidence="4" id="KW-1185">Reference proteome</keyword>
<keyword evidence="1" id="KW-0472">Membrane</keyword>
<gene>
    <name evidence="3" type="ORF">SAMN06265340_11422</name>
</gene>
<protein>
    <submittedName>
        <fullName evidence="3">OmpA family protein</fullName>
    </submittedName>
</protein>
<accession>A0A239A1U4</accession>
<dbReference type="SUPFAM" id="SSF103088">
    <property type="entry name" value="OmpA-like"/>
    <property type="match status" value="1"/>
</dbReference>